<evidence type="ECO:0000256" key="1">
    <source>
        <dbReference type="SAM" id="Coils"/>
    </source>
</evidence>
<keyword evidence="2" id="KW-0732">Signal</keyword>
<reference evidence="3" key="2">
    <citation type="submission" date="2021-04" db="EMBL/GenBank/DDBJ databases">
        <authorList>
            <person name="Zhang T."/>
            <person name="Zhang Y."/>
            <person name="Lu D."/>
            <person name="Zuo D."/>
            <person name="Du Z."/>
        </authorList>
    </citation>
    <scope>NUCLEOTIDE SEQUENCE</scope>
    <source>
        <strain evidence="3">JR1</strain>
    </source>
</reference>
<evidence type="ECO:0000256" key="2">
    <source>
        <dbReference type="SAM" id="SignalP"/>
    </source>
</evidence>
<dbReference type="AlphaFoldDB" id="A0A941EYR3"/>
<comment type="caution">
    <text evidence="3">The sequence shown here is derived from an EMBL/GenBank/DDBJ whole genome shotgun (WGS) entry which is preliminary data.</text>
</comment>
<organism evidence="3 4">
    <name type="scientific">Carboxylicivirga sediminis</name>
    <dbReference type="NCBI Taxonomy" id="2006564"/>
    <lineage>
        <taxon>Bacteria</taxon>
        <taxon>Pseudomonadati</taxon>
        <taxon>Bacteroidota</taxon>
        <taxon>Bacteroidia</taxon>
        <taxon>Marinilabiliales</taxon>
        <taxon>Marinilabiliaceae</taxon>
        <taxon>Carboxylicivirga</taxon>
    </lineage>
</organism>
<keyword evidence="4" id="KW-1185">Reference proteome</keyword>
<evidence type="ECO:0000313" key="3">
    <source>
        <dbReference type="EMBL" id="MBR8534201.1"/>
    </source>
</evidence>
<sequence length="695" mass="79775">MIKPRLLTLSLLIFFITLSGQSQELTSQQEAWFYRIVQKTPALSNSWKEHFTFNTEPFQRVQQGELKSDFDAILNYQQQFPESLQINYQAIKTSSHGLIAEAAIKLTLWELNEELKACIYHPDNCKHALWVQFSEPLMALLPKIKSKKQEEAIKTVMHPSLPIFKKIETLEALKIGATEQKEVLNRWSQLVADYCQVRSQYFFSVLSDGAHIVNTAFLAAGEGSGTAGLLYEEEINPNDSSQLWYGKGIGLFTYQLRTYQKSVRLKEHLSTTMQLPAGKRVALHTSLWGLNSSFKPMLIITDDSVSYHLFANYDSKSLSPDAQSGEGISHINRIEQYRHKHIIEPLKELQADNSLTTIFNKELASKAAVEDEIHQLEAEIDTLLKYEPDNTNAISYRKRLIDSKLHILSDKEQRIRTLNEKLSKENRDIIQAEEQLKEMVALCGQNPQTWQKQDENYVFPTGVKFNYQTQDLIFPSHRSERNLKIRLLSASYSLRGNQKDEVQAYVSMTNASEPPQPLLSQLDTTFNYYFHPDEYHSYSTHLLDTTLIEQLLLHKAVAIHFTHNDKLKPQSTDYRYPDRQREYELPMTSDALKRQASIKLYKQGDTLHIAVNASTDPVASRLSQSTGAFKQQLAVTKTLTANNRYLEALRALQTLQTFIINNRLQQLIPPSSFSYTHPLLTTDECQLIQSDIFSQ</sequence>
<protein>
    <submittedName>
        <fullName evidence="3">Uncharacterized protein</fullName>
    </submittedName>
</protein>
<dbReference type="RefSeq" id="WP_212188102.1">
    <property type="nucleotide sequence ID" value="NZ_JAGTAR010000001.1"/>
</dbReference>
<gene>
    <name evidence="3" type="ORF">KDU71_01400</name>
</gene>
<name>A0A941EYR3_9BACT</name>
<feature type="signal peptide" evidence="2">
    <location>
        <begin position="1"/>
        <end position="22"/>
    </location>
</feature>
<dbReference type="Proteomes" id="UP000679220">
    <property type="component" value="Unassembled WGS sequence"/>
</dbReference>
<feature type="chain" id="PRO_5037968940" evidence="2">
    <location>
        <begin position="23"/>
        <end position="695"/>
    </location>
</feature>
<keyword evidence="1" id="KW-0175">Coiled coil</keyword>
<dbReference type="EMBL" id="JAGTAR010000001">
    <property type="protein sequence ID" value="MBR8534201.1"/>
    <property type="molecule type" value="Genomic_DNA"/>
</dbReference>
<proteinExistence type="predicted"/>
<reference evidence="3" key="1">
    <citation type="journal article" date="2018" name="Int. J. Syst. Evol. Microbiol.">
        <title>Carboxylicivirga sediminis sp. nov., isolated from coastal sediment.</title>
        <authorList>
            <person name="Wang F.Q."/>
            <person name="Ren L.H."/>
            <person name="Zou R.J."/>
            <person name="Sun Y.Z."/>
            <person name="Liu X.J."/>
            <person name="Jiang F."/>
            <person name="Liu L.J."/>
        </authorList>
    </citation>
    <scope>NUCLEOTIDE SEQUENCE</scope>
    <source>
        <strain evidence="3">JR1</strain>
    </source>
</reference>
<accession>A0A941EYR3</accession>
<feature type="coiled-coil region" evidence="1">
    <location>
        <begin position="359"/>
        <end position="442"/>
    </location>
</feature>
<evidence type="ECO:0000313" key="4">
    <source>
        <dbReference type="Proteomes" id="UP000679220"/>
    </source>
</evidence>